<keyword evidence="2" id="KW-1185">Reference proteome</keyword>
<organism evidence="1 2">
    <name type="scientific">Glossina palpalis gambiensis</name>
    <dbReference type="NCBI Taxonomy" id="67801"/>
    <lineage>
        <taxon>Eukaryota</taxon>
        <taxon>Metazoa</taxon>
        <taxon>Ecdysozoa</taxon>
        <taxon>Arthropoda</taxon>
        <taxon>Hexapoda</taxon>
        <taxon>Insecta</taxon>
        <taxon>Pterygota</taxon>
        <taxon>Neoptera</taxon>
        <taxon>Endopterygota</taxon>
        <taxon>Diptera</taxon>
        <taxon>Brachycera</taxon>
        <taxon>Muscomorpha</taxon>
        <taxon>Hippoboscoidea</taxon>
        <taxon>Glossinidae</taxon>
        <taxon>Glossina</taxon>
    </lineage>
</organism>
<sequence length="320" mass="36427">MRYSCTEDIMYGCGYNNTKKITTEEYRSVLFFGIRSLLTTSNVLVSAAPITSYNGAPGELDWFKYQEAGLEVKAVVCDRNNANVHTLIKFENGRYQRKRADGTVYTIHHLFDYIHLAYGFFDQMIRSNLFDTSVVTKAHAEKICTSNHLKRRGACLKNTSASSLKECMQLFTPATVANLDVAVQSRVLHTEEDMRTPEAFAGLTKLCKVMRKGKISSAQGEGQKAMLTEDLEPAFSRRKVFIVFLEATSIYLTIMKFHMVERNIDKRTQATIVKQLAFFKKRNSYSNGRYHRTNLLGFIIHLLLTGKNWAQETVENASSF</sequence>
<dbReference type="VEuPathDB" id="VectorBase:GPPI015064"/>
<accession>A0A1B0B0U9</accession>
<dbReference type="Proteomes" id="UP000092460">
    <property type="component" value="Unassembled WGS sequence"/>
</dbReference>
<dbReference type="AlphaFoldDB" id="A0A1B0B0U9"/>
<name>A0A1B0B0U9_9MUSC</name>
<reference evidence="1" key="2">
    <citation type="submission" date="2020-05" db="UniProtKB">
        <authorList>
            <consortium name="EnsemblMetazoa"/>
        </authorList>
    </citation>
    <scope>IDENTIFICATION</scope>
    <source>
        <strain evidence="1">IAEA</strain>
    </source>
</reference>
<evidence type="ECO:0000313" key="1">
    <source>
        <dbReference type="EnsemblMetazoa" id="GPPI015064-PA"/>
    </source>
</evidence>
<dbReference type="EnsemblMetazoa" id="GPPI015064-RA">
    <property type="protein sequence ID" value="GPPI015064-PA"/>
    <property type="gene ID" value="GPPI015064"/>
</dbReference>
<reference evidence="2" key="1">
    <citation type="submission" date="2015-01" db="EMBL/GenBank/DDBJ databases">
        <authorList>
            <person name="Aksoy S."/>
            <person name="Warren W."/>
            <person name="Wilson R.K."/>
        </authorList>
    </citation>
    <scope>NUCLEOTIDE SEQUENCE [LARGE SCALE GENOMIC DNA]</scope>
    <source>
        <strain evidence="2">IAEA</strain>
    </source>
</reference>
<proteinExistence type="predicted"/>
<dbReference type="EMBL" id="JXJN01006819">
    <property type="status" value="NOT_ANNOTATED_CDS"/>
    <property type="molecule type" value="Genomic_DNA"/>
</dbReference>
<protein>
    <submittedName>
        <fullName evidence="1">Uncharacterized protein</fullName>
    </submittedName>
</protein>
<evidence type="ECO:0000313" key="2">
    <source>
        <dbReference type="Proteomes" id="UP000092460"/>
    </source>
</evidence>